<dbReference type="Proteomes" id="UP001164632">
    <property type="component" value="Chromosome"/>
</dbReference>
<name>A0AA47HXG5_9GAMM</name>
<evidence type="ECO:0000313" key="2">
    <source>
        <dbReference type="Proteomes" id="UP001164632"/>
    </source>
</evidence>
<gene>
    <name evidence="1" type="ORF">OSV15_15975</name>
</gene>
<dbReference type="RefSeq" id="WP_267930785.1">
    <property type="nucleotide sequence ID" value="NZ_CP113257.1"/>
</dbReference>
<dbReference type="AlphaFoldDB" id="A0AA47HXG5"/>
<protein>
    <submittedName>
        <fullName evidence="1">DUF1799 domain-containing protein</fullName>
    </submittedName>
</protein>
<proteinExistence type="predicted"/>
<reference evidence="1" key="1">
    <citation type="submission" date="2022-11" db="EMBL/GenBank/DDBJ databases">
        <title>Genomic of Pseudomonas TF18.</title>
        <authorList>
            <person name="Liu T."/>
        </authorList>
    </citation>
    <scope>NUCLEOTIDE SEQUENCE</scope>
    <source>
        <strain evidence="1">TF18</strain>
    </source>
</reference>
<dbReference type="EMBL" id="CP113257">
    <property type="protein sequence ID" value="WAE51166.1"/>
    <property type="molecule type" value="Genomic_DNA"/>
</dbReference>
<sequence length="85" mass="9640">MEAFGFSAEDFEVEVEVWPDNWDAFEVFAAMQTQWRTGMSGATGLDYSALEPVMRLQGIKKRDQTEVFAGVRVMEIAALEVMRSK</sequence>
<evidence type="ECO:0000313" key="1">
    <source>
        <dbReference type="EMBL" id="WAE51166.1"/>
    </source>
</evidence>
<dbReference type="Pfam" id="PF08809">
    <property type="entry name" value="DUF1799"/>
    <property type="match status" value="1"/>
</dbReference>
<dbReference type="InterPro" id="IPR014915">
    <property type="entry name" value="Phage_TLS_TfmB"/>
</dbReference>
<organism evidence="1 2">
    <name type="scientific">Stutzerimonas frequens</name>
    <dbReference type="NCBI Taxonomy" id="2968969"/>
    <lineage>
        <taxon>Bacteria</taxon>
        <taxon>Pseudomonadati</taxon>
        <taxon>Pseudomonadota</taxon>
        <taxon>Gammaproteobacteria</taxon>
        <taxon>Pseudomonadales</taxon>
        <taxon>Pseudomonadaceae</taxon>
        <taxon>Stutzerimonas</taxon>
    </lineage>
</organism>
<accession>A0AA47HXG5</accession>